<reference evidence="2 3" key="1">
    <citation type="submission" date="2024-01" db="EMBL/GenBank/DDBJ databases">
        <title>Genome assemblies of Stephania.</title>
        <authorList>
            <person name="Yang L."/>
        </authorList>
    </citation>
    <scope>NUCLEOTIDE SEQUENCE [LARGE SCALE GENOMIC DNA]</scope>
    <source>
        <strain evidence="2">QJT</strain>
        <tissue evidence="2">Leaf</tissue>
    </source>
</reference>
<organism evidence="2 3">
    <name type="scientific">Stephania japonica</name>
    <dbReference type="NCBI Taxonomy" id="461633"/>
    <lineage>
        <taxon>Eukaryota</taxon>
        <taxon>Viridiplantae</taxon>
        <taxon>Streptophyta</taxon>
        <taxon>Embryophyta</taxon>
        <taxon>Tracheophyta</taxon>
        <taxon>Spermatophyta</taxon>
        <taxon>Magnoliopsida</taxon>
        <taxon>Ranunculales</taxon>
        <taxon>Menispermaceae</taxon>
        <taxon>Menispermoideae</taxon>
        <taxon>Cissampelideae</taxon>
        <taxon>Stephania</taxon>
    </lineage>
</organism>
<dbReference type="EMBL" id="JBBNAE010000006">
    <property type="protein sequence ID" value="KAK9116330.1"/>
    <property type="molecule type" value="Genomic_DNA"/>
</dbReference>
<evidence type="ECO:0000313" key="2">
    <source>
        <dbReference type="EMBL" id="KAK9116330.1"/>
    </source>
</evidence>
<dbReference type="Proteomes" id="UP001417504">
    <property type="component" value="Unassembled WGS sequence"/>
</dbReference>
<name>A0AAP0IJA0_9MAGN</name>
<proteinExistence type="predicted"/>
<feature type="compositionally biased region" description="Basic and acidic residues" evidence="1">
    <location>
        <begin position="22"/>
        <end position="37"/>
    </location>
</feature>
<dbReference type="AlphaFoldDB" id="A0AAP0IJA0"/>
<keyword evidence="3" id="KW-1185">Reference proteome</keyword>
<protein>
    <submittedName>
        <fullName evidence="2">Uncharacterized protein</fullName>
    </submittedName>
</protein>
<comment type="caution">
    <text evidence="2">The sequence shown here is derived from an EMBL/GenBank/DDBJ whole genome shotgun (WGS) entry which is preliminary data.</text>
</comment>
<evidence type="ECO:0000256" key="1">
    <source>
        <dbReference type="SAM" id="MobiDB-lite"/>
    </source>
</evidence>
<evidence type="ECO:0000313" key="3">
    <source>
        <dbReference type="Proteomes" id="UP001417504"/>
    </source>
</evidence>
<feature type="compositionally biased region" description="Polar residues" evidence="1">
    <location>
        <begin position="38"/>
        <end position="47"/>
    </location>
</feature>
<gene>
    <name evidence="2" type="ORF">Sjap_015277</name>
</gene>
<accession>A0AAP0IJA0</accession>
<feature type="compositionally biased region" description="Basic and acidic residues" evidence="1">
    <location>
        <begin position="58"/>
        <end position="79"/>
    </location>
</feature>
<feature type="region of interest" description="Disordered" evidence="1">
    <location>
        <begin position="18"/>
        <end position="79"/>
    </location>
</feature>
<sequence length="122" mass="13495">MTDVLSQRHDHYALAKLGATDPRCDEADHSDAGDLSRRQNGLTSTIGEGSLLGMFRRGLGEDDRHSTKKPPQDISHRAHREDWSQVLAVDEVHWILETGSPVRTPNGLGIVGHFTVVLTNDF</sequence>